<proteinExistence type="predicted"/>
<keyword evidence="5 7" id="KW-1133">Transmembrane helix</keyword>
<dbReference type="SUPFAM" id="SSF103473">
    <property type="entry name" value="MFS general substrate transporter"/>
    <property type="match status" value="1"/>
</dbReference>
<evidence type="ECO:0000256" key="4">
    <source>
        <dbReference type="ARBA" id="ARBA00022692"/>
    </source>
</evidence>
<feature type="transmembrane region" description="Helical" evidence="7">
    <location>
        <begin position="374"/>
        <end position="397"/>
    </location>
</feature>
<dbReference type="AlphaFoldDB" id="A0A9D1NKN8"/>
<dbReference type="Proteomes" id="UP000886812">
    <property type="component" value="Unassembled WGS sequence"/>
</dbReference>
<reference evidence="9" key="2">
    <citation type="journal article" date="2021" name="PeerJ">
        <title>Extensive microbial diversity within the chicken gut microbiome revealed by metagenomics and culture.</title>
        <authorList>
            <person name="Gilroy R."/>
            <person name="Ravi A."/>
            <person name="Getino M."/>
            <person name="Pursley I."/>
            <person name="Horton D.L."/>
            <person name="Alikhan N.F."/>
            <person name="Baker D."/>
            <person name="Gharbi K."/>
            <person name="Hall N."/>
            <person name="Watson M."/>
            <person name="Adriaenssens E.M."/>
            <person name="Foster-Nyarko E."/>
            <person name="Jarju S."/>
            <person name="Secka A."/>
            <person name="Antonio M."/>
            <person name="Oren A."/>
            <person name="Chaudhuri R.R."/>
            <person name="La Ragione R."/>
            <person name="Hildebrand F."/>
            <person name="Pallen M.J."/>
        </authorList>
    </citation>
    <scope>NUCLEOTIDE SEQUENCE</scope>
    <source>
        <strain evidence="9">10669</strain>
    </source>
</reference>
<evidence type="ECO:0000256" key="6">
    <source>
        <dbReference type="ARBA" id="ARBA00023136"/>
    </source>
</evidence>
<keyword evidence="4 7" id="KW-0812">Transmembrane</keyword>
<feature type="transmembrane region" description="Helical" evidence="7">
    <location>
        <begin position="349"/>
        <end position="368"/>
    </location>
</feature>
<dbReference type="PROSITE" id="PS50850">
    <property type="entry name" value="MFS"/>
    <property type="match status" value="1"/>
</dbReference>
<organism evidence="9 10">
    <name type="scientific">Candidatus Spyradosoma merdigallinarum</name>
    <dbReference type="NCBI Taxonomy" id="2840950"/>
    <lineage>
        <taxon>Bacteria</taxon>
        <taxon>Pseudomonadati</taxon>
        <taxon>Verrucomicrobiota</taxon>
        <taxon>Opitutia</taxon>
        <taxon>Opitutia incertae sedis</taxon>
        <taxon>Candidatus Spyradosoma</taxon>
    </lineage>
</organism>
<feature type="transmembrane region" description="Helical" evidence="7">
    <location>
        <begin position="49"/>
        <end position="68"/>
    </location>
</feature>
<dbReference type="InterPro" id="IPR036259">
    <property type="entry name" value="MFS_trans_sf"/>
</dbReference>
<feature type="transmembrane region" description="Helical" evidence="7">
    <location>
        <begin position="21"/>
        <end position="43"/>
    </location>
</feature>
<dbReference type="EMBL" id="DVOG01000154">
    <property type="protein sequence ID" value="HIV04670.1"/>
    <property type="molecule type" value="Genomic_DNA"/>
</dbReference>
<feature type="transmembrane region" description="Helical" evidence="7">
    <location>
        <begin position="261"/>
        <end position="282"/>
    </location>
</feature>
<feature type="transmembrane region" description="Helical" evidence="7">
    <location>
        <begin position="80"/>
        <end position="98"/>
    </location>
</feature>
<accession>A0A9D1NKN8</accession>
<evidence type="ECO:0000313" key="9">
    <source>
        <dbReference type="EMBL" id="HIV04670.1"/>
    </source>
</evidence>
<name>A0A9D1NKN8_9BACT</name>
<keyword evidence="2" id="KW-0813">Transport</keyword>
<protein>
    <submittedName>
        <fullName evidence="9">MFS transporter</fullName>
    </submittedName>
</protein>
<comment type="caution">
    <text evidence="9">The sequence shown here is derived from an EMBL/GenBank/DDBJ whole genome shotgun (WGS) entry which is preliminary data.</text>
</comment>
<comment type="subcellular location">
    <subcellularLocation>
        <location evidence="1">Cell membrane</location>
        <topology evidence="1">Multi-pass membrane protein</topology>
    </subcellularLocation>
</comment>
<feature type="domain" description="Major facilitator superfamily (MFS) profile" evidence="8">
    <location>
        <begin position="9"/>
        <end position="406"/>
    </location>
</feature>
<dbReference type="InterPro" id="IPR020846">
    <property type="entry name" value="MFS_dom"/>
</dbReference>
<gene>
    <name evidence="9" type="ORF">IAC75_05940</name>
</gene>
<dbReference type="InterPro" id="IPR010290">
    <property type="entry name" value="TM_effector"/>
</dbReference>
<evidence type="ECO:0000256" key="1">
    <source>
        <dbReference type="ARBA" id="ARBA00004651"/>
    </source>
</evidence>
<feature type="transmembrane region" description="Helical" evidence="7">
    <location>
        <begin position="227"/>
        <end position="249"/>
    </location>
</feature>
<feature type="transmembrane region" description="Helical" evidence="7">
    <location>
        <begin position="169"/>
        <end position="191"/>
    </location>
</feature>
<feature type="transmembrane region" description="Helical" evidence="7">
    <location>
        <begin position="291"/>
        <end position="309"/>
    </location>
</feature>
<evidence type="ECO:0000313" key="10">
    <source>
        <dbReference type="Proteomes" id="UP000886812"/>
    </source>
</evidence>
<evidence type="ECO:0000259" key="8">
    <source>
        <dbReference type="PROSITE" id="PS50850"/>
    </source>
</evidence>
<dbReference type="Pfam" id="PF05977">
    <property type="entry name" value="MFS_3"/>
    <property type="match status" value="1"/>
</dbReference>
<evidence type="ECO:0000256" key="2">
    <source>
        <dbReference type="ARBA" id="ARBA00022448"/>
    </source>
</evidence>
<dbReference type="CDD" id="cd06173">
    <property type="entry name" value="MFS_MefA_like"/>
    <property type="match status" value="1"/>
</dbReference>
<evidence type="ECO:0000256" key="3">
    <source>
        <dbReference type="ARBA" id="ARBA00022475"/>
    </source>
</evidence>
<evidence type="ECO:0000256" key="7">
    <source>
        <dbReference type="SAM" id="Phobius"/>
    </source>
</evidence>
<dbReference type="PANTHER" id="PTHR23513:SF11">
    <property type="entry name" value="STAPHYLOFERRIN A TRANSPORTER"/>
    <property type="match status" value="1"/>
</dbReference>
<feature type="transmembrane region" description="Helical" evidence="7">
    <location>
        <begin position="315"/>
        <end position="337"/>
    </location>
</feature>
<evidence type="ECO:0000256" key="5">
    <source>
        <dbReference type="ARBA" id="ARBA00022989"/>
    </source>
</evidence>
<dbReference type="Gene3D" id="1.20.1250.20">
    <property type="entry name" value="MFS general substrate transporter like domains"/>
    <property type="match status" value="1"/>
</dbReference>
<sequence>MKIPEALAPFRSRNYRLFYSGYAISLTGSWMTQTAIGWLVYALTESTTMSGVAMFLSQVSHFFVTPVAGVMIDRVNRRRMLLAVQFGALASAFGLMLFQILDGLHVSVLLALCFLRGLVGAVEIPTRQSLIAKFIDDRRHLPQAIGLNSTLFNFTRIVSPAIAGEVYAMFGAACCFAVDACLMIPAIFLLAAMRFDARPLPASGECGPLCSLLEGVRYMFSVPVLRMVICGIALLSTFGFSYTVLLPMFAHEVYAGTAGLYGRMLTVTGAGAIVAALLIAFLKRAKYLPRFLVVGNTIVGVSLAVVASAPPLPLFFAMLFSAGFGSVLVGASSNTLVQLNIDERFRGRIISLYTMAFTGTFPFGTLLLGSFNEVVGLGPCLGLCAGVCFALAAYFFLRRRAFSSAV</sequence>
<reference evidence="9" key="1">
    <citation type="submission" date="2020-10" db="EMBL/GenBank/DDBJ databases">
        <authorList>
            <person name="Gilroy R."/>
        </authorList>
    </citation>
    <scope>NUCLEOTIDE SEQUENCE</scope>
    <source>
        <strain evidence="9">10669</strain>
    </source>
</reference>
<keyword evidence="3" id="KW-1003">Cell membrane</keyword>
<keyword evidence="6 7" id="KW-0472">Membrane</keyword>
<dbReference type="PANTHER" id="PTHR23513">
    <property type="entry name" value="INTEGRAL MEMBRANE EFFLUX PROTEIN-RELATED"/>
    <property type="match status" value="1"/>
</dbReference>
<dbReference type="GO" id="GO:0005886">
    <property type="term" value="C:plasma membrane"/>
    <property type="evidence" value="ECO:0007669"/>
    <property type="project" value="UniProtKB-SubCell"/>
</dbReference>
<dbReference type="GO" id="GO:0022857">
    <property type="term" value="F:transmembrane transporter activity"/>
    <property type="evidence" value="ECO:0007669"/>
    <property type="project" value="InterPro"/>
</dbReference>